<protein>
    <submittedName>
        <fullName evidence="1">Uncharacterized protein</fullName>
    </submittedName>
</protein>
<name>A0A919NP27_9ACTN</name>
<comment type="caution">
    <text evidence="1">The sequence shown here is derived from an EMBL/GenBank/DDBJ whole genome shotgun (WGS) entry which is preliminary data.</text>
</comment>
<proteinExistence type="predicted"/>
<keyword evidence="2" id="KW-1185">Reference proteome</keyword>
<gene>
    <name evidence="1" type="ORF">Ate02nite_51790</name>
</gene>
<accession>A0A919NP27</accession>
<reference evidence="1" key="1">
    <citation type="submission" date="2021-01" db="EMBL/GenBank/DDBJ databases">
        <title>Whole genome shotgun sequence of Actinoplanes tereljensis NBRC 105297.</title>
        <authorList>
            <person name="Komaki H."/>
            <person name="Tamura T."/>
        </authorList>
    </citation>
    <scope>NUCLEOTIDE SEQUENCE</scope>
    <source>
        <strain evidence="1">NBRC 105297</strain>
    </source>
</reference>
<dbReference type="AlphaFoldDB" id="A0A919NP27"/>
<organism evidence="1 2">
    <name type="scientific">Paractinoplanes tereljensis</name>
    <dbReference type="NCBI Taxonomy" id="571912"/>
    <lineage>
        <taxon>Bacteria</taxon>
        <taxon>Bacillati</taxon>
        <taxon>Actinomycetota</taxon>
        <taxon>Actinomycetes</taxon>
        <taxon>Micromonosporales</taxon>
        <taxon>Micromonosporaceae</taxon>
        <taxon>Paractinoplanes</taxon>
    </lineage>
</organism>
<evidence type="ECO:0000313" key="2">
    <source>
        <dbReference type="Proteomes" id="UP000623608"/>
    </source>
</evidence>
<sequence>MLMDQLSESERAVRNAFGLSEAVDLIARRIGWCRLWRVRFLLLCGGPAPAPGERPTLRLIGARVTGQLELAYAEVSAKLRPRSS</sequence>
<dbReference type="Proteomes" id="UP000623608">
    <property type="component" value="Unassembled WGS sequence"/>
</dbReference>
<dbReference type="EMBL" id="BOMY01000034">
    <property type="protein sequence ID" value="GIF22449.1"/>
    <property type="molecule type" value="Genomic_DNA"/>
</dbReference>
<evidence type="ECO:0000313" key="1">
    <source>
        <dbReference type="EMBL" id="GIF22449.1"/>
    </source>
</evidence>